<dbReference type="EMBL" id="KL142371">
    <property type="protein sequence ID" value="KDR81246.1"/>
    <property type="molecule type" value="Genomic_DNA"/>
</dbReference>
<protein>
    <submittedName>
        <fullName evidence="1">Uncharacterized protein</fullName>
    </submittedName>
</protein>
<accession>A0A067TDJ8</accession>
<feature type="non-terminal residue" evidence="1">
    <location>
        <position position="1"/>
    </location>
</feature>
<sequence>VDDASGFNAKGDTLFYEPYKMDLPRHQALLLMLWDDLGIPHRPSKQISGEQFSIIGIHVDPNAMSLSLS</sequence>
<dbReference type="Proteomes" id="UP000027222">
    <property type="component" value="Unassembled WGS sequence"/>
</dbReference>
<gene>
    <name evidence="1" type="ORF">GALMADRAFT_60948</name>
</gene>
<evidence type="ECO:0000313" key="1">
    <source>
        <dbReference type="EMBL" id="KDR81246.1"/>
    </source>
</evidence>
<proteinExistence type="predicted"/>
<evidence type="ECO:0000313" key="2">
    <source>
        <dbReference type="Proteomes" id="UP000027222"/>
    </source>
</evidence>
<keyword evidence="2" id="KW-1185">Reference proteome</keyword>
<name>A0A067TDJ8_GALM3</name>
<dbReference type="STRING" id="685588.A0A067TDJ8"/>
<organism evidence="1 2">
    <name type="scientific">Galerina marginata (strain CBS 339.88)</name>
    <dbReference type="NCBI Taxonomy" id="685588"/>
    <lineage>
        <taxon>Eukaryota</taxon>
        <taxon>Fungi</taxon>
        <taxon>Dikarya</taxon>
        <taxon>Basidiomycota</taxon>
        <taxon>Agaricomycotina</taxon>
        <taxon>Agaricomycetes</taxon>
        <taxon>Agaricomycetidae</taxon>
        <taxon>Agaricales</taxon>
        <taxon>Agaricineae</taxon>
        <taxon>Strophariaceae</taxon>
        <taxon>Galerina</taxon>
    </lineage>
</organism>
<dbReference type="AlphaFoldDB" id="A0A067TDJ8"/>
<dbReference type="HOGENOM" id="CLU_2782767_0_0_1"/>
<dbReference type="OrthoDB" id="198652at2759"/>
<reference evidence="2" key="1">
    <citation type="journal article" date="2014" name="Proc. Natl. Acad. Sci. U.S.A.">
        <title>Extensive sampling of basidiomycete genomes demonstrates inadequacy of the white-rot/brown-rot paradigm for wood decay fungi.</title>
        <authorList>
            <person name="Riley R."/>
            <person name="Salamov A.A."/>
            <person name="Brown D.W."/>
            <person name="Nagy L.G."/>
            <person name="Floudas D."/>
            <person name="Held B.W."/>
            <person name="Levasseur A."/>
            <person name="Lombard V."/>
            <person name="Morin E."/>
            <person name="Otillar R."/>
            <person name="Lindquist E.A."/>
            <person name="Sun H."/>
            <person name="LaButti K.M."/>
            <person name="Schmutz J."/>
            <person name="Jabbour D."/>
            <person name="Luo H."/>
            <person name="Baker S.E."/>
            <person name="Pisabarro A.G."/>
            <person name="Walton J.D."/>
            <person name="Blanchette R.A."/>
            <person name="Henrissat B."/>
            <person name="Martin F."/>
            <person name="Cullen D."/>
            <person name="Hibbett D.S."/>
            <person name="Grigoriev I.V."/>
        </authorList>
    </citation>
    <scope>NUCLEOTIDE SEQUENCE [LARGE SCALE GENOMIC DNA]</scope>
    <source>
        <strain evidence="2">CBS 339.88</strain>
    </source>
</reference>